<keyword evidence="2" id="KW-1185">Reference proteome</keyword>
<protein>
    <submittedName>
        <fullName evidence="1">Uncharacterized protein</fullName>
    </submittedName>
</protein>
<dbReference type="RefSeq" id="WP_071069831.1">
    <property type="nucleotide sequence ID" value="NZ_CP017754.1"/>
</dbReference>
<sequence>MAGRKPFVPTDEDRKLVLSLAGFGAPHEYIAERVHNPQTGKALGVVSLRKYFRKELDSGKDQANTLVAQSLFRHATGSGKGAVTAAIFWLKTQAGWKEPPQGVELTGKDGGPVEQRTTVVDEKQVAAAVAKLEDDY</sequence>
<evidence type="ECO:0000313" key="2">
    <source>
        <dbReference type="Proteomes" id="UP000177515"/>
    </source>
</evidence>
<reference evidence="1 2" key="1">
    <citation type="submission" date="2016-10" db="EMBL/GenBank/DDBJ databases">
        <title>Complete genome sequences of three Cupriavidus strains isolated from various Malaysian environments.</title>
        <authorList>
            <person name="Abdullah A.A.-A."/>
            <person name="Shafie N.A.H."/>
            <person name="Lau N.S."/>
        </authorList>
    </citation>
    <scope>NUCLEOTIDE SEQUENCE [LARGE SCALE GENOMIC DNA]</scope>
    <source>
        <strain evidence="1 2">USMAA1020</strain>
    </source>
</reference>
<name>A0ABM6F5D4_9BURK</name>
<organism evidence="1 2">
    <name type="scientific">Cupriavidus malaysiensis</name>
    <dbReference type="NCBI Taxonomy" id="367825"/>
    <lineage>
        <taxon>Bacteria</taxon>
        <taxon>Pseudomonadati</taxon>
        <taxon>Pseudomonadota</taxon>
        <taxon>Betaproteobacteria</taxon>
        <taxon>Burkholderiales</taxon>
        <taxon>Burkholderiaceae</taxon>
        <taxon>Cupriavidus</taxon>
    </lineage>
</organism>
<evidence type="ECO:0000313" key="1">
    <source>
        <dbReference type="EMBL" id="AOZ06714.1"/>
    </source>
</evidence>
<accession>A0ABM6F5D4</accession>
<dbReference type="Proteomes" id="UP000177515">
    <property type="component" value="Chromosome 1"/>
</dbReference>
<gene>
    <name evidence="1" type="ORF">BKK80_13495</name>
</gene>
<dbReference type="EMBL" id="CP017754">
    <property type="protein sequence ID" value="AOZ06714.1"/>
    <property type="molecule type" value="Genomic_DNA"/>
</dbReference>
<proteinExistence type="predicted"/>